<dbReference type="Gene3D" id="3.40.50.1820">
    <property type="entry name" value="alpha/beta hydrolase"/>
    <property type="match status" value="1"/>
</dbReference>
<accession>A0A834VIX3</accession>
<evidence type="ECO:0008006" key="3">
    <source>
        <dbReference type="Google" id="ProtNLM"/>
    </source>
</evidence>
<dbReference type="GeneID" id="6345433"/>
<dbReference type="RefSeq" id="XP_065959006.1">
    <property type="nucleotide sequence ID" value="XM_066104442.1"/>
</dbReference>
<reference evidence="1" key="1">
    <citation type="journal article" date="2018" name="BMC Genomics">
        <title>Comparative genomics of the wheat fungal pathogen Pyrenophora tritici-repentis reveals chromosomal variations and genome plasticity.</title>
        <authorList>
            <person name="Moolhuijzen P."/>
            <person name="See P.T."/>
            <person name="Hane J.K."/>
            <person name="Shi G."/>
            <person name="Liu Z."/>
            <person name="Oliver R.P."/>
            <person name="Moffat C.S."/>
        </authorList>
    </citation>
    <scope>NUCLEOTIDE SEQUENCE [LARGE SCALE GENOMIC DNA]</scope>
    <source>
        <strain evidence="1">M4</strain>
    </source>
</reference>
<gene>
    <name evidence="1" type="ORF">PtrM4_042230</name>
</gene>
<dbReference type="SUPFAM" id="SSF53474">
    <property type="entry name" value="alpha/beta-Hydrolases"/>
    <property type="match status" value="1"/>
</dbReference>
<evidence type="ECO:0000313" key="2">
    <source>
        <dbReference type="Proteomes" id="UP000245464"/>
    </source>
</evidence>
<dbReference type="InterPro" id="IPR029058">
    <property type="entry name" value="AB_hydrolase_fold"/>
</dbReference>
<proteinExistence type="predicted"/>
<name>A0A834VIX3_9PLEO</name>
<organism evidence="1 2">
    <name type="scientific">Pyrenophora tritici-repentis</name>
    <dbReference type="NCBI Taxonomy" id="45151"/>
    <lineage>
        <taxon>Eukaryota</taxon>
        <taxon>Fungi</taxon>
        <taxon>Dikarya</taxon>
        <taxon>Ascomycota</taxon>
        <taxon>Pezizomycotina</taxon>
        <taxon>Dothideomycetes</taxon>
        <taxon>Pleosporomycetidae</taxon>
        <taxon>Pleosporales</taxon>
        <taxon>Pleosporineae</taxon>
        <taxon>Pleosporaceae</taxon>
        <taxon>Pyrenophora</taxon>
    </lineage>
</organism>
<dbReference type="AlphaFoldDB" id="A0A834VIX3"/>
<comment type="caution">
    <text evidence="1">The sequence shown here is derived from an EMBL/GenBank/DDBJ whole genome shotgun (WGS) entry which is preliminary data.</text>
</comment>
<dbReference type="EMBL" id="NQIK02000010">
    <property type="protein sequence ID" value="KAF7564789.1"/>
    <property type="molecule type" value="Genomic_DNA"/>
</dbReference>
<evidence type="ECO:0000313" key="1">
    <source>
        <dbReference type="EMBL" id="KAF7564789.1"/>
    </source>
</evidence>
<protein>
    <recommendedName>
        <fullName evidence="3">Alpha/beta hydrolase</fullName>
    </recommendedName>
</protein>
<dbReference type="Proteomes" id="UP000245464">
    <property type="component" value="Chromosome 10"/>
</dbReference>
<sequence>MSVEEGEFALPDGKQLYTKTFRTDGPAKARLVFIHGFSDHGETITAPLARSKISNTPK</sequence>
<dbReference type="KEGG" id="ptrr:6345433"/>